<keyword evidence="6 8" id="KW-1133">Transmembrane helix</keyword>
<feature type="transmembrane region" description="Helical" evidence="8">
    <location>
        <begin position="130"/>
        <end position="151"/>
    </location>
</feature>
<dbReference type="SUPFAM" id="SSF81338">
    <property type="entry name" value="Aquaporin-like"/>
    <property type="match status" value="1"/>
</dbReference>
<reference evidence="10" key="2">
    <citation type="submission" date="2016-06" db="EMBL/GenBank/DDBJ databases">
        <authorList>
            <person name="Olsen C.W."/>
            <person name="Carey S."/>
            <person name="Hinshaw L."/>
            <person name="Karasin A.I."/>
        </authorList>
    </citation>
    <scope>NUCLEOTIDE SEQUENCE [LARGE SCALE GENOMIC DNA]</scope>
    <source>
        <strain evidence="10">PM4</strain>
    </source>
</reference>
<reference evidence="9 12" key="1">
    <citation type="submission" date="2016-04" db="EMBL/GenBank/DDBJ databases">
        <authorList>
            <person name="Evans L.H."/>
            <person name="Alamgir A."/>
            <person name="Owens N."/>
            <person name="Weber N.D."/>
            <person name="Virtaneva K."/>
            <person name="Barbian K."/>
            <person name="Babar A."/>
            <person name="Rosenke K."/>
        </authorList>
    </citation>
    <scope>NUCLEOTIDE SEQUENCE [LARGE SCALE GENOMIC DNA]</scope>
    <source>
        <strain evidence="9">S5</strain>
        <strain evidence="12">S5(T) (JCM 30642 \VKM B-2941)</strain>
    </source>
</reference>
<evidence type="ECO:0000313" key="9">
    <source>
        <dbReference type="EMBL" id="SIM75195.1"/>
    </source>
</evidence>
<organism evidence="9 12">
    <name type="scientific">Cuniculiplasma divulgatum</name>
    <dbReference type="NCBI Taxonomy" id="1673428"/>
    <lineage>
        <taxon>Archaea</taxon>
        <taxon>Methanobacteriati</taxon>
        <taxon>Thermoplasmatota</taxon>
        <taxon>Thermoplasmata</taxon>
        <taxon>Thermoplasmatales</taxon>
        <taxon>Cuniculiplasmataceae</taxon>
        <taxon>Cuniculiplasma</taxon>
    </lineage>
</organism>
<sequence length="243" mass="26104">MADIIRKSLAELVGTYIFVLFGPGSVVAFIAAFNQTLNPSTLFYLAITFGLGISVGIMAVANISGGHVNPAVTIAMFFAGRFPGKYVFQYIIAQLIGAVMASATVGLLFGYNVANSVQFGATIPGIRGPWVAFAGEFIMTFFFLWTIMGVTSRTNNTAIIAIVIGIYVSIMIFMLATISGGSINPARSFGPAVLSGILLKGQYYQWIYWIAPVLGGILGALSYKFMYKERGKIHYSPDQPISS</sequence>
<evidence type="ECO:0000313" key="11">
    <source>
        <dbReference type="Proteomes" id="UP000187822"/>
    </source>
</evidence>
<keyword evidence="3" id="KW-0813">Transport</keyword>
<evidence type="ECO:0000256" key="6">
    <source>
        <dbReference type="ARBA" id="ARBA00022989"/>
    </source>
</evidence>
<evidence type="ECO:0000256" key="7">
    <source>
        <dbReference type="ARBA" id="ARBA00023136"/>
    </source>
</evidence>
<evidence type="ECO:0000256" key="4">
    <source>
        <dbReference type="ARBA" id="ARBA00022475"/>
    </source>
</evidence>
<dbReference type="Proteomes" id="UP000187822">
    <property type="component" value="Chromosome I"/>
</dbReference>
<evidence type="ECO:0000256" key="8">
    <source>
        <dbReference type="SAM" id="Phobius"/>
    </source>
</evidence>
<feature type="transmembrane region" description="Helical" evidence="8">
    <location>
        <begin position="43"/>
        <end position="65"/>
    </location>
</feature>
<evidence type="ECO:0000256" key="1">
    <source>
        <dbReference type="ARBA" id="ARBA00004651"/>
    </source>
</evidence>
<keyword evidence="4" id="KW-1003">Cell membrane</keyword>
<dbReference type="EMBL" id="LT719092">
    <property type="protein sequence ID" value="SJK85262.1"/>
    <property type="molecule type" value="Genomic_DNA"/>
</dbReference>
<name>A0A1N5VS75_9ARCH</name>
<dbReference type="OrthoDB" id="36050at2157"/>
<dbReference type="PRINTS" id="PR00783">
    <property type="entry name" value="MINTRINSICP"/>
</dbReference>
<evidence type="ECO:0000256" key="2">
    <source>
        <dbReference type="ARBA" id="ARBA00006175"/>
    </source>
</evidence>
<comment type="subcellular location">
    <subcellularLocation>
        <location evidence="1">Cell membrane</location>
        <topology evidence="1">Multi-pass membrane protein</topology>
    </subcellularLocation>
</comment>
<dbReference type="EMBL" id="LT671858">
    <property type="protein sequence ID" value="SIM75195.1"/>
    <property type="molecule type" value="Genomic_DNA"/>
</dbReference>
<protein>
    <submittedName>
        <fullName evidence="9">MIP family aquaporin</fullName>
    </submittedName>
</protein>
<keyword evidence="11" id="KW-1185">Reference proteome</keyword>
<evidence type="ECO:0000313" key="10">
    <source>
        <dbReference type="EMBL" id="SJK85262.1"/>
    </source>
</evidence>
<proteinExistence type="inferred from homology"/>
<dbReference type="RefSeq" id="WP_021788823.1">
    <property type="nucleotide sequence ID" value="NZ_LT671858.1"/>
</dbReference>
<evidence type="ECO:0000256" key="5">
    <source>
        <dbReference type="ARBA" id="ARBA00022692"/>
    </source>
</evidence>
<dbReference type="Gene3D" id="1.20.1080.10">
    <property type="entry name" value="Glycerol uptake facilitator protein"/>
    <property type="match status" value="1"/>
</dbReference>
<dbReference type="PROSITE" id="PS00221">
    <property type="entry name" value="MIP"/>
    <property type="match status" value="1"/>
</dbReference>
<dbReference type="InterPro" id="IPR000425">
    <property type="entry name" value="MIP"/>
</dbReference>
<evidence type="ECO:0000256" key="3">
    <source>
        <dbReference type="ARBA" id="ARBA00022448"/>
    </source>
</evidence>
<dbReference type="InterPro" id="IPR034294">
    <property type="entry name" value="Aquaporin_transptr"/>
</dbReference>
<dbReference type="GO" id="GO:0005886">
    <property type="term" value="C:plasma membrane"/>
    <property type="evidence" value="ECO:0007669"/>
    <property type="project" value="UniProtKB-SubCell"/>
</dbReference>
<feature type="transmembrane region" description="Helical" evidence="8">
    <location>
        <begin position="158"/>
        <end position="183"/>
    </location>
</feature>
<keyword evidence="5 8" id="KW-0812">Transmembrane</keyword>
<comment type="similarity">
    <text evidence="2">Belongs to the MIP/aquaporin (TC 1.A.8) family.</text>
</comment>
<dbReference type="Pfam" id="PF00230">
    <property type="entry name" value="MIP"/>
    <property type="match status" value="1"/>
</dbReference>
<feature type="transmembrane region" description="Helical" evidence="8">
    <location>
        <begin position="203"/>
        <end position="223"/>
    </location>
</feature>
<gene>
    <name evidence="10" type="ORF">CPM_1466</name>
    <name evidence="9" type="ORF">CSP5_1472</name>
</gene>
<dbReference type="InterPro" id="IPR023271">
    <property type="entry name" value="Aquaporin-like"/>
</dbReference>
<dbReference type="GeneID" id="41588713"/>
<keyword evidence="7 8" id="KW-0472">Membrane</keyword>
<reference evidence="11" key="3">
    <citation type="submission" date="2016-06" db="EMBL/GenBank/DDBJ databases">
        <authorList>
            <person name="Toshchakov V.S."/>
        </authorList>
    </citation>
    <scope>NUCLEOTIDE SEQUENCE [LARGE SCALE GENOMIC DNA]</scope>
    <source>
        <strain>PM4 (JCM 30641</strain>
        <strain evidence="11">\VKM B-2940)</strain>
    </source>
</reference>
<dbReference type="PANTHER" id="PTHR19139">
    <property type="entry name" value="AQUAPORIN TRANSPORTER"/>
    <property type="match status" value="1"/>
</dbReference>
<dbReference type="GO" id="GO:0015250">
    <property type="term" value="F:water channel activity"/>
    <property type="evidence" value="ECO:0007669"/>
    <property type="project" value="TreeGrafter"/>
</dbReference>
<accession>A0A1N5VS75</accession>
<feature type="transmembrane region" description="Helical" evidence="8">
    <location>
        <begin position="86"/>
        <end position="110"/>
    </location>
</feature>
<dbReference type="Proteomes" id="UP000195607">
    <property type="component" value="Chromosome I"/>
</dbReference>
<evidence type="ECO:0000313" key="12">
    <source>
        <dbReference type="Proteomes" id="UP000195607"/>
    </source>
</evidence>
<feature type="transmembrane region" description="Helical" evidence="8">
    <location>
        <begin position="12"/>
        <end position="31"/>
    </location>
</feature>
<dbReference type="STRING" id="1673428.CPM_1466"/>
<dbReference type="KEGG" id="cdiv:CPM_1466"/>
<dbReference type="InterPro" id="IPR022357">
    <property type="entry name" value="MIP_CS"/>
</dbReference>
<dbReference type="PANTHER" id="PTHR19139:SF199">
    <property type="entry name" value="MIP17260P"/>
    <property type="match status" value="1"/>
</dbReference>
<dbReference type="AlphaFoldDB" id="A0A1N5VS75"/>